<accession>A0A8C6UDF8</accession>
<dbReference type="Ensembl" id="ENSNMLT00000038993.1">
    <property type="protein sequence ID" value="ENSNMLP00000035015.1"/>
    <property type="gene ID" value="ENSNMLG00000021744.1"/>
</dbReference>
<reference evidence="1" key="2">
    <citation type="submission" date="2025-09" db="UniProtKB">
        <authorList>
            <consortium name="Ensembl"/>
        </authorList>
    </citation>
    <scope>IDENTIFICATION</scope>
</reference>
<reference evidence="1" key="1">
    <citation type="submission" date="2025-08" db="UniProtKB">
        <authorList>
            <consortium name="Ensembl"/>
        </authorList>
    </citation>
    <scope>IDENTIFICATION</scope>
</reference>
<proteinExistence type="predicted"/>
<dbReference type="AlphaFoldDB" id="A0A8C6UDF8"/>
<evidence type="ECO:0000313" key="2">
    <source>
        <dbReference type="Proteomes" id="UP000694523"/>
    </source>
</evidence>
<keyword evidence="2" id="KW-1185">Reference proteome</keyword>
<sequence length="91" mass="10228">HFLFEHMVKTGNLSWLSSTVNIYNINTSKRLKTALAHGVGHGGSGRVDHGHEPHEAHVVYLEVHIVCVKRKAFGILLLRHEQVAETWIIGK</sequence>
<dbReference type="Proteomes" id="UP000694523">
    <property type="component" value="Unplaced"/>
</dbReference>
<evidence type="ECO:0000313" key="1">
    <source>
        <dbReference type="Ensembl" id="ENSNMLP00000035015.1"/>
    </source>
</evidence>
<protein>
    <submittedName>
        <fullName evidence="1">Uncharacterized protein</fullName>
    </submittedName>
</protein>
<organism evidence="1 2">
    <name type="scientific">Neogobius melanostomus</name>
    <name type="common">round goby</name>
    <dbReference type="NCBI Taxonomy" id="47308"/>
    <lineage>
        <taxon>Eukaryota</taxon>
        <taxon>Metazoa</taxon>
        <taxon>Chordata</taxon>
        <taxon>Craniata</taxon>
        <taxon>Vertebrata</taxon>
        <taxon>Euteleostomi</taxon>
        <taxon>Actinopterygii</taxon>
        <taxon>Neopterygii</taxon>
        <taxon>Teleostei</taxon>
        <taxon>Neoteleostei</taxon>
        <taxon>Acanthomorphata</taxon>
        <taxon>Gobiaria</taxon>
        <taxon>Gobiiformes</taxon>
        <taxon>Gobioidei</taxon>
        <taxon>Gobiidae</taxon>
        <taxon>Benthophilinae</taxon>
        <taxon>Neogobiini</taxon>
        <taxon>Neogobius</taxon>
    </lineage>
</organism>
<name>A0A8C6UDF8_9GOBI</name>